<dbReference type="EMBL" id="JAKNSF020000128">
    <property type="protein sequence ID" value="KAK7713112.1"/>
    <property type="molecule type" value="Genomic_DNA"/>
</dbReference>
<dbReference type="InterPro" id="IPR016181">
    <property type="entry name" value="Acyl_CoA_acyltransferase"/>
</dbReference>
<dbReference type="CDD" id="cd04301">
    <property type="entry name" value="NAT_SF"/>
    <property type="match status" value="1"/>
</dbReference>
<dbReference type="PANTHER" id="PTHR42791:SF5">
    <property type="entry name" value="HYPOTHETICAL ACETYLTRANSFERASE (EUROFUNG)"/>
    <property type="match status" value="1"/>
</dbReference>
<protein>
    <recommendedName>
        <fullName evidence="1">N-acetyltransferase domain-containing protein</fullName>
    </recommendedName>
</protein>
<keyword evidence="3" id="KW-1185">Reference proteome</keyword>
<dbReference type="PANTHER" id="PTHR42791">
    <property type="entry name" value="GNAT FAMILY ACETYLTRANSFERASE"/>
    <property type="match status" value="1"/>
</dbReference>
<dbReference type="InterPro" id="IPR052523">
    <property type="entry name" value="Trichothecene_AcTrans"/>
</dbReference>
<organism evidence="2 3">
    <name type="scientific">Diaporthe eres</name>
    <name type="common">Phomopsis oblonga</name>
    <dbReference type="NCBI Taxonomy" id="83184"/>
    <lineage>
        <taxon>Eukaryota</taxon>
        <taxon>Fungi</taxon>
        <taxon>Dikarya</taxon>
        <taxon>Ascomycota</taxon>
        <taxon>Pezizomycotina</taxon>
        <taxon>Sordariomycetes</taxon>
        <taxon>Sordariomycetidae</taxon>
        <taxon>Diaporthales</taxon>
        <taxon>Diaporthaceae</taxon>
        <taxon>Diaporthe</taxon>
        <taxon>Diaporthe eres species complex</taxon>
    </lineage>
</organism>
<dbReference type="SUPFAM" id="SSF55729">
    <property type="entry name" value="Acyl-CoA N-acyltransferases (Nat)"/>
    <property type="match status" value="1"/>
</dbReference>
<evidence type="ECO:0000313" key="2">
    <source>
        <dbReference type="EMBL" id="KAK7713112.1"/>
    </source>
</evidence>
<accession>A0ABR1NS75</accession>
<comment type="caution">
    <text evidence="2">The sequence shown here is derived from an EMBL/GenBank/DDBJ whole genome shotgun (WGS) entry which is preliminary data.</text>
</comment>
<dbReference type="InterPro" id="IPR000182">
    <property type="entry name" value="GNAT_dom"/>
</dbReference>
<proteinExistence type="predicted"/>
<dbReference type="PROSITE" id="PS51186">
    <property type="entry name" value="GNAT"/>
    <property type="match status" value="1"/>
</dbReference>
<dbReference type="Pfam" id="PF00583">
    <property type="entry name" value="Acetyltransf_1"/>
    <property type="match status" value="1"/>
</dbReference>
<dbReference type="Proteomes" id="UP001430848">
    <property type="component" value="Unassembled WGS sequence"/>
</dbReference>
<name>A0ABR1NS75_DIAER</name>
<evidence type="ECO:0000313" key="3">
    <source>
        <dbReference type="Proteomes" id="UP001430848"/>
    </source>
</evidence>
<evidence type="ECO:0000259" key="1">
    <source>
        <dbReference type="PROSITE" id="PS51186"/>
    </source>
</evidence>
<sequence>MTDATMSLQLQEIDPEVDFPALARCMFESYEDPPQKFFHVFFPTHGTGNEAREAAIDEAATRLKLWHTHDPSSYWQKVVDTETGKVVGGSLWKIHRENPFADPTPSQATWFPDDGSRAYVEQALVNHDAPRAQVAQKPHLYLFIIFTHPDYRRQGVGQQFMDWGLGKAKELGYDFYLDSTPYGRPLYEANGFSYIEENINHPQTDSPDEAWKNVEEKVGPFTFWLMWKATGDKPDAAEPAVVSE</sequence>
<dbReference type="Gene3D" id="3.40.630.30">
    <property type="match status" value="1"/>
</dbReference>
<gene>
    <name evidence="2" type="ORF">SLS63_012142</name>
</gene>
<reference evidence="2 3" key="1">
    <citation type="submission" date="2024-02" db="EMBL/GenBank/DDBJ databases">
        <title>De novo assembly and annotation of 12 fungi associated with fruit tree decline syndrome in Ontario, Canada.</title>
        <authorList>
            <person name="Sulman M."/>
            <person name="Ellouze W."/>
            <person name="Ilyukhin E."/>
        </authorList>
    </citation>
    <scope>NUCLEOTIDE SEQUENCE [LARGE SCALE GENOMIC DNA]</scope>
    <source>
        <strain evidence="2 3">M169</strain>
    </source>
</reference>
<feature type="domain" description="N-acetyltransferase" evidence="1">
    <location>
        <begin position="8"/>
        <end position="215"/>
    </location>
</feature>